<dbReference type="Gene3D" id="2.180.10.10">
    <property type="entry name" value="RHS repeat-associated core"/>
    <property type="match status" value="1"/>
</dbReference>
<dbReference type="EMBL" id="PUGF01000014">
    <property type="protein sequence ID" value="PRC92384.1"/>
    <property type="molecule type" value="Genomic_DNA"/>
</dbReference>
<dbReference type="NCBIfam" id="TIGR03696">
    <property type="entry name" value="Rhs_assc_core"/>
    <property type="match status" value="1"/>
</dbReference>
<dbReference type="PANTHER" id="PTHR32305:SF15">
    <property type="entry name" value="PROTEIN RHSA-RELATED"/>
    <property type="match status" value="1"/>
</dbReference>
<reference evidence="1 2" key="1">
    <citation type="submission" date="2018-02" db="EMBL/GenBank/DDBJ databases">
        <title>Solimicrobium silvestre gen. nov., sp. nov., isolated from alpine forest soil.</title>
        <authorList>
            <person name="Margesin R."/>
            <person name="Albuquerque L."/>
            <person name="Zhang D.-C."/>
            <person name="Froufe H.J.C."/>
            <person name="Severino R."/>
            <person name="Roxo I."/>
            <person name="Egas C."/>
            <person name="Da Costa M.S."/>
        </authorList>
    </citation>
    <scope>NUCLEOTIDE SEQUENCE [LARGE SCALE GENOMIC DNA]</scope>
    <source>
        <strain evidence="1 2">S20-91</strain>
    </source>
</reference>
<comment type="caution">
    <text evidence="1">The sequence shown here is derived from an EMBL/GenBank/DDBJ whole genome shotgun (WGS) entry which is preliminary data.</text>
</comment>
<gene>
    <name evidence="1" type="ORF">S2091_3043</name>
</gene>
<dbReference type="RefSeq" id="WP_105532786.1">
    <property type="nucleotide sequence ID" value="NZ_PUGF01000014.1"/>
</dbReference>
<name>A0A2S9GXD7_9BURK</name>
<dbReference type="PANTHER" id="PTHR32305">
    <property type="match status" value="1"/>
</dbReference>
<dbReference type="Proteomes" id="UP000237839">
    <property type="component" value="Unassembled WGS sequence"/>
</dbReference>
<protein>
    <submittedName>
        <fullName evidence="1">RHS repeat-associated core domain</fullName>
    </submittedName>
</protein>
<proteinExistence type="predicted"/>
<dbReference type="OrthoDB" id="3078518at2"/>
<evidence type="ECO:0000313" key="1">
    <source>
        <dbReference type="EMBL" id="PRC92384.1"/>
    </source>
</evidence>
<organism evidence="1 2">
    <name type="scientific">Solimicrobium silvestre</name>
    <dbReference type="NCBI Taxonomy" id="2099400"/>
    <lineage>
        <taxon>Bacteria</taxon>
        <taxon>Pseudomonadati</taxon>
        <taxon>Pseudomonadota</taxon>
        <taxon>Betaproteobacteria</taxon>
        <taxon>Burkholderiales</taxon>
        <taxon>Oxalobacteraceae</taxon>
        <taxon>Solimicrobium</taxon>
    </lineage>
</organism>
<keyword evidence="2" id="KW-1185">Reference proteome</keyword>
<dbReference type="InterPro" id="IPR050708">
    <property type="entry name" value="T6SS_VgrG/RHS"/>
</dbReference>
<dbReference type="InterPro" id="IPR022385">
    <property type="entry name" value="Rhs_assc_core"/>
</dbReference>
<sequence>MYGKSASGSSLDAETNLNQNYFRDYDPTTGRYNESDPLGFGGGQLSTFAYVGANPLAWTDSQGLANSGLMIDVPGTNYIVRIDPPHVPGQQRHAHIYDDNKNLITAISEDGTGSHGQCPKKLPKNKKLLKYLLGKGIAISFAGDLLFLYDLVTDVGRSVDPYNPYYYSDPNDVPTPDYVPL</sequence>
<accession>A0A2S9GXD7</accession>
<dbReference type="AlphaFoldDB" id="A0A2S9GXD7"/>
<evidence type="ECO:0000313" key="2">
    <source>
        <dbReference type="Proteomes" id="UP000237839"/>
    </source>
</evidence>